<dbReference type="Pfam" id="PF01243">
    <property type="entry name" value="PNPOx_N"/>
    <property type="match status" value="1"/>
</dbReference>
<dbReference type="GO" id="GO:0005829">
    <property type="term" value="C:cytosol"/>
    <property type="evidence" value="ECO:0007669"/>
    <property type="project" value="TreeGrafter"/>
</dbReference>
<dbReference type="InterPro" id="IPR011576">
    <property type="entry name" value="Pyridox_Oxase_N"/>
</dbReference>
<dbReference type="PANTHER" id="PTHR35176">
    <property type="entry name" value="HEME OXYGENASE HI_0854-RELATED"/>
    <property type="match status" value="1"/>
</dbReference>
<dbReference type="GO" id="GO:0070967">
    <property type="term" value="F:coenzyme F420 binding"/>
    <property type="evidence" value="ECO:0007669"/>
    <property type="project" value="TreeGrafter"/>
</dbReference>
<proteinExistence type="predicted"/>
<dbReference type="SUPFAM" id="SSF50475">
    <property type="entry name" value="FMN-binding split barrel"/>
    <property type="match status" value="1"/>
</dbReference>
<dbReference type="InterPro" id="IPR012349">
    <property type="entry name" value="Split_barrel_FMN-bd"/>
</dbReference>
<dbReference type="EMBL" id="BMPI01000024">
    <property type="protein sequence ID" value="GGM41427.1"/>
    <property type="molecule type" value="Genomic_DNA"/>
</dbReference>
<sequence length="130" mass="14263">MTALPEGVTRLVDGVNIAHIATVLPDGAPHSVPVWIDREGDRLAVLTSLGSRKARNLTRDPRVAISVVDRERPQATALIRGRMVAVLDGDEGWRVIDRMSAKYTGGPYPLRTDRVVLLFEADRADAYDFG</sequence>
<dbReference type="InterPro" id="IPR052019">
    <property type="entry name" value="F420H2_bilvrd_red/Heme_oxyg"/>
</dbReference>
<keyword evidence="1" id="KW-0560">Oxidoreductase</keyword>
<reference evidence="3" key="2">
    <citation type="submission" date="2020-09" db="EMBL/GenBank/DDBJ databases">
        <authorList>
            <person name="Sun Q."/>
            <person name="Ohkuma M."/>
        </authorList>
    </citation>
    <scope>NUCLEOTIDE SEQUENCE</scope>
    <source>
        <strain evidence="3">JCM 19831</strain>
    </source>
</reference>
<feature type="domain" description="Pyridoxamine 5'-phosphate oxidase N-terminal" evidence="2">
    <location>
        <begin position="9"/>
        <end position="123"/>
    </location>
</feature>
<keyword evidence="4" id="KW-1185">Reference proteome</keyword>
<dbReference type="RefSeq" id="WP_190252214.1">
    <property type="nucleotide sequence ID" value="NZ_BMPI01000024.1"/>
</dbReference>
<protein>
    <submittedName>
        <fullName evidence="3">PPOX class F420-dependent enzyme</fullName>
    </submittedName>
</protein>
<comment type="caution">
    <text evidence="3">The sequence shown here is derived from an EMBL/GenBank/DDBJ whole genome shotgun (WGS) entry which is preliminary data.</text>
</comment>
<dbReference type="AlphaFoldDB" id="A0A917WYB5"/>
<evidence type="ECO:0000259" key="2">
    <source>
        <dbReference type="Pfam" id="PF01243"/>
    </source>
</evidence>
<reference evidence="3" key="1">
    <citation type="journal article" date="2014" name="Int. J. Syst. Evol. Microbiol.">
        <title>Complete genome sequence of Corynebacterium casei LMG S-19264T (=DSM 44701T), isolated from a smear-ripened cheese.</title>
        <authorList>
            <consortium name="US DOE Joint Genome Institute (JGI-PGF)"/>
            <person name="Walter F."/>
            <person name="Albersmeier A."/>
            <person name="Kalinowski J."/>
            <person name="Ruckert C."/>
        </authorList>
    </citation>
    <scope>NUCLEOTIDE SEQUENCE</scope>
    <source>
        <strain evidence="3">JCM 19831</strain>
    </source>
</reference>
<dbReference type="Proteomes" id="UP000642070">
    <property type="component" value="Unassembled WGS sequence"/>
</dbReference>
<name>A0A917WYB5_9ACTN</name>
<dbReference type="NCBIfam" id="TIGR03618">
    <property type="entry name" value="Rv1155_F420"/>
    <property type="match status" value="1"/>
</dbReference>
<evidence type="ECO:0000313" key="3">
    <source>
        <dbReference type="EMBL" id="GGM41427.1"/>
    </source>
</evidence>
<dbReference type="GO" id="GO:0016627">
    <property type="term" value="F:oxidoreductase activity, acting on the CH-CH group of donors"/>
    <property type="evidence" value="ECO:0007669"/>
    <property type="project" value="TreeGrafter"/>
</dbReference>
<evidence type="ECO:0000256" key="1">
    <source>
        <dbReference type="ARBA" id="ARBA00023002"/>
    </source>
</evidence>
<dbReference type="Gene3D" id="2.30.110.10">
    <property type="entry name" value="Electron Transport, Fmn-binding Protein, Chain A"/>
    <property type="match status" value="1"/>
</dbReference>
<evidence type="ECO:0000313" key="4">
    <source>
        <dbReference type="Proteomes" id="UP000642070"/>
    </source>
</evidence>
<dbReference type="PANTHER" id="PTHR35176:SF6">
    <property type="entry name" value="HEME OXYGENASE HI_0854-RELATED"/>
    <property type="match status" value="1"/>
</dbReference>
<accession>A0A917WYB5</accession>
<gene>
    <name evidence="3" type="ORF">GCM10007977_048520</name>
</gene>
<dbReference type="InterPro" id="IPR019920">
    <property type="entry name" value="F420-binding_dom_put"/>
</dbReference>
<organism evidence="3 4">
    <name type="scientific">Dactylosporangium sucinum</name>
    <dbReference type="NCBI Taxonomy" id="1424081"/>
    <lineage>
        <taxon>Bacteria</taxon>
        <taxon>Bacillati</taxon>
        <taxon>Actinomycetota</taxon>
        <taxon>Actinomycetes</taxon>
        <taxon>Micromonosporales</taxon>
        <taxon>Micromonosporaceae</taxon>
        <taxon>Dactylosporangium</taxon>
    </lineage>
</organism>